<reference evidence="2" key="2">
    <citation type="submission" date="2015-03" db="EMBL/GenBank/DDBJ databases">
        <authorList>
            <person name="Chow C.-E.T."/>
            <person name="Winget D.M."/>
            <person name="White R.A.III."/>
            <person name="Hallam S.J."/>
            <person name="Suttle C.A."/>
        </authorList>
    </citation>
    <scope>NUCLEOTIDE SEQUENCE</scope>
    <source>
        <strain evidence="2">Anoxic3_5</strain>
    </source>
</reference>
<protein>
    <submittedName>
        <fullName evidence="2">Uncharacterized protein</fullName>
    </submittedName>
</protein>
<sequence length="135" mass="14729">MSIFEDITLGFDGDEYTVKHTQVMKLIAVIEDIVTLQELTSGTNPKLSKIAEAYAAALMFAGAKVTCEEVYASLFSEGAAERIPQVLTALVMMMLPPDSYRAQGDKTENKATKKRRQQNSTQSIYDSGGELGDIA</sequence>
<proteinExistence type="predicted"/>
<feature type="region of interest" description="Disordered" evidence="1">
    <location>
        <begin position="99"/>
        <end position="135"/>
    </location>
</feature>
<reference evidence="2" key="1">
    <citation type="journal article" date="2015" name="Front. Microbiol.">
        <title>Combining genomic sequencing methods to explore viral diversity and reveal potential virus-host interactions.</title>
        <authorList>
            <person name="Chow C.E."/>
            <person name="Winget D.M."/>
            <person name="White R.A.III."/>
            <person name="Hallam S.J."/>
            <person name="Suttle C.A."/>
        </authorList>
    </citation>
    <scope>NUCLEOTIDE SEQUENCE</scope>
    <source>
        <strain evidence="2">Anoxic3_5</strain>
    </source>
</reference>
<evidence type="ECO:0000313" key="2">
    <source>
        <dbReference type="EMBL" id="AKH46254.1"/>
    </source>
</evidence>
<accession>A0A0F7L125</accession>
<organism evidence="2">
    <name type="scientific">uncultured marine virus</name>
    <dbReference type="NCBI Taxonomy" id="186617"/>
    <lineage>
        <taxon>Viruses</taxon>
        <taxon>environmental samples</taxon>
    </lineage>
</organism>
<name>A0A0F7L125_9VIRU</name>
<evidence type="ECO:0000256" key="1">
    <source>
        <dbReference type="SAM" id="MobiDB-lite"/>
    </source>
</evidence>
<dbReference type="EMBL" id="KR029580">
    <property type="protein sequence ID" value="AKH46254.1"/>
    <property type="molecule type" value="Genomic_DNA"/>
</dbReference>